<feature type="binding site" description="axial binding residue" evidence="6">
    <location>
        <position position="477"/>
    </location>
    <ligand>
        <name>heme</name>
        <dbReference type="ChEBI" id="CHEBI:30413"/>
    </ligand>
    <ligandPart>
        <name>Fe</name>
        <dbReference type="ChEBI" id="CHEBI:18248"/>
    </ligandPart>
</feature>
<evidence type="ECO:0000256" key="4">
    <source>
        <dbReference type="ARBA" id="ARBA00023002"/>
    </source>
</evidence>
<evidence type="ECO:0000313" key="9">
    <source>
        <dbReference type="Proteomes" id="UP000053263"/>
    </source>
</evidence>
<dbReference type="AlphaFoldDB" id="A0A0C9SQP6"/>
<dbReference type="InterPro" id="IPR017972">
    <property type="entry name" value="Cyt_P450_CS"/>
</dbReference>
<evidence type="ECO:0000313" key="8">
    <source>
        <dbReference type="EMBL" id="KII83967.1"/>
    </source>
</evidence>
<dbReference type="Gene3D" id="1.10.630.10">
    <property type="entry name" value="Cytochrome P450"/>
    <property type="match status" value="1"/>
</dbReference>
<dbReference type="GO" id="GO:0004497">
    <property type="term" value="F:monooxygenase activity"/>
    <property type="evidence" value="ECO:0007669"/>
    <property type="project" value="UniProtKB-KW"/>
</dbReference>
<dbReference type="Pfam" id="PF00067">
    <property type="entry name" value="p450"/>
    <property type="match status" value="1"/>
</dbReference>
<keyword evidence="4 7" id="KW-0560">Oxidoreductase</keyword>
<accession>A0A0C9SQP6</accession>
<keyword evidence="3 6" id="KW-0479">Metal-binding</keyword>
<evidence type="ECO:0000256" key="1">
    <source>
        <dbReference type="ARBA" id="ARBA00001971"/>
    </source>
</evidence>
<dbReference type="Proteomes" id="UP000053263">
    <property type="component" value="Unassembled WGS sequence"/>
</dbReference>
<proteinExistence type="inferred from homology"/>
<dbReference type="PRINTS" id="PR00465">
    <property type="entry name" value="EP450IV"/>
</dbReference>
<dbReference type="SUPFAM" id="SSF48264">
    <property type="entry name" value="Cytochrome P450"/>
    <property type="match status" value="1"/>
</dbReference>
<gene>
    <name evidence="8" type="ORF">PLICRDRAFT_179995</name>
</gene>
<evidence type="ECO:0000256" key="5">
    <source>
        <dbReference type="ARBA" id="ARBA00023004"/>
    </source>
</evidence>
<dbReference type="InterPro" id="IPR036396">
    <property type="entry name" value="Cyt_P450_sf"/>
</dbReference>
<comment type="cofactor">
    <cofactor evidence="1 6">
        <name>heme</name>
        <dbReference type="ChEBI" id="CHEBI:30413"/>
    </cofactor>
</comment>
<dbReference type="OrthoDB" id="1844152at2759"/>
<dbReference type="GO" id="GO:0005506">
    <property type="term" value="F:iron ion binding"/>
    <property type="evidence" value="ECO:0007669"/>
    <property type="project" value="InterPro"/>
</dbReference>
<dbReference type="EMBL" id="KN832573">
    <property type="protein sequence ID" value="KII83967.1"/>
    <property type="molecule type" value="Genomic_DNA"/>
</dbReference>
<dbReference type="GO" id="GO:0020037">
    <property type="term" value="F:heme binding"/>
    <property type="evidence" value="ECO:0007669"/>
    <property type="project" value="InterPro"/>
</dbReference>
<evidence type="ECO:0000256" key="3">
    <source>
        <dbReference type="ARBA" id="ARBA00022723"/>
    </source>
</evidence>
<dbReference type="PROSITE" id="PS00086">
    <property type="entry name" value="CYTOCHROME_P450"/>
    <property type="match status" value="1"/>
</dbReference>
<evidence type="ECO:0000256" key="2">
    <source>
        <dbReference type="ARBA" id="ARBA00010617"/>
    </source>
</evidence>
<keyword evidence="5 6" id="KW-0408">Iron</keyword>
<organism evidence="8 9">
    <name type="scientific">Plicaturopsis crispa FD-325 SS-3</name>
    <dbReference type="NCBI Taxonomy" id="944288"/>
    <lineage>
        <taxon>Eukaryota</taxon>
        <taxon>Fungi</taxon>
        <taxon>Dikarya</taxon>
        <taxon>Basidiomycota</taxon>
        <taxon>Agaricomycotina</taxon>
        <taxon>Agaricomycetes</taxon>
        <taxon>Agaricomycetidae</taxon>
        <taxon>Amylocorticiales</taxon>
        <taxon>Amylocorticiaceae</taxon>
        <taxon>Plicatura</taxon>
        <taxon>Plicaturopsis crispa</taxon>
    </lineage>
</organism>
<name>A0A0C9SQP6_PLICR</name>
<evidence type="ECO:0000256" key="6">
    <source>
        <dbReference type="PIRSR" id="PIRSR602403-1"/>
    </source>
</evidence>
<dbReference type="CDD" id="cd11041">
    <property type="entry name" value="CYP503A1-like"/>
    <property type="match status" value="1"/>
</dbReference>
<keyword evidence="6 7" id="KW-0349">Heme</keyword>
<protein>
    <submittedName>
        <fullName evidence="8">Unplaced genomic scaffold PLICRscaffold_20, whole genome shotgun sequence</fullName>
    </submittedName>
</protein>
<reference evidence="8 9" key="1">
    <citation type="submission" date="2014-06" db="EMBL/GenBank/DDBJ databases">
        <title>Evolutionary Origins and Diversification of the Mycorrhizal Mutualists.</title>
        <authorList>
            <consortium name="DOE Joint Genome Institute"/>
            <consortium name="Mycorrhizal Genomics Consortium"/>
            <person name="Kohler A."/>
            <person name="Kuo A."/>
            <person name="Nagy L.G."/>
            <person name="Floudas D."/>
            <person name="Copeland A."/>
            <person name="Barry K.W."/>
            <person name="Cichocki N."/>
            <person name="Veneault-Fourrey C."/>
            <person name="LaButti K."/>
            <person name="Lindquist E.A."/>
            <person name="Lipzen A."/>
            <person name="Lundell T."/>
            <person name="Morin E."/>
            <person name="Murat C."/>
            <person name="Riley R."/>
            <person name="Ohm R."/>
            <person name="Sun H."/>
            <person name="Tunlid A."/>
            <person name="Henrissat B."/>
            <person name="Grigoriev I.V."/>
            <person name="Hibbett D.S."/>
            <person name="Martin F."/>
        </authorList>
    </citation>
    <scope>NUCLEOTIDE SEQUENCE [LARGE SCALE GENOMIC DNA]</scope>
    <source>
        <strain evidence="8 9">FD-325 SS-3</strain>
    </source>
</reference>
<dbReference type="InterPro" id="IPR001128">
    <property type="entry name" value="Cyt_P450"/>
</dbReference>
<sequence>MSHAVHYSIYNRRPSYLVPAAMHTRTLNAVRRLAEEVGSWQLFALLSSAALIFIVSYARHKTHINAPTVGVPPGIFGPWKASFLWMSHSEAFLREGVQKYLQSGTTFKISTPSRWLVLVTSRALIQEIKNDTSELSFHAAHQERLSLRYTFSQELYDNKYHLDIISKKLTHKLTTVIPEVLEEIAMALEENMNVNSEWTLIDNYDIMLKTISRTANKIFIGLPLCRKQDYLDAVVEFATRAATSSQTIDTFPDLLKPAVAWLITDNGAAFRAIVTDVGPLFVERKRTMEELGDRWAETPNDAIQWILDLAPPDSSIESMCMRILFLNFAAIHTSSMSITHVLLDLGAHPEFQEPLRQEIESVLREFGGWSKQALTKMKKMDSCIRESQRLNAIEIAPMIRKATKSQTLSDGTFLPKGTWVAVPASALHHSEHLYENPFVFDPFRYSRMREHPGQEAKHQLVNVDENNLGFGFGNHACPGRFFAANALKILLASIICNYDFKTSTNGRPENTYSGQSCFPDISKSLLFRERPDRVQSSANVFM</sequence>
<keyword evidence="9" id="KW-1185">Reference proteome</keyword>
<dbReference type="PANTHER" id="PTHR46206">
    <property type="entry name" value="CYTOCHROME P450"/>
    <property type="match status" value="1"/>
</dbReference>
<dbReference type="InterPro" id="IPR002403">
    <property type="entry name" value="Cyt_P450_E_grp-IV"/>
</dbReference>
<comment type="similarity">
    <text evidence="2 7">Belongs to the cytochrome P450 family.</text>
</comment>
<evidence type="ECO:0000256" key="7">
    <source>
        <dbReference type="RuleBase" id="RU000461"/>
    </source>
</evidence>
<keyword evidence="7" id="KW-0503">Monooxygenase</keyword>
<dbReference type="GO" id="GO:0016705">
    <property type="term" value="F:oxidoreductase activity, acting on paired donors, with incorporation or reduction of molecular oxygen"/>
    <property type="evidence" value="ECO:0007669"/>
    <property type="project" value="InterPro"/>
</dbReference>
<dbReference type="HOGENOM" id="CLU_022195_0_2_1"/>